<dbReference type="CDD" id="cd08599">
    <property type="entry name" value="PI-PLCc_plant"/>
    <property type="match status" value="1"/>
</dbReference>
<dbReference type="SUPFAM" id="SSF49562">
    <property type="entry name" value="C2 domain (Calcium/lipid-binding domain, CaLB)"/>
    <property type="match status" value="1"/>
</dbReference>
<dbReference type="InterPro" id="IPR035892">
    <property type="entry name" value="C2_domain_sf"/>
</dbReference>
<evidence type="ECO:0000256" key="4">
    <source>
        <dbReference type="ARBA" id="ARBA00022963"/>
    </source>
</evidence>
<dbReference type="InterPro" id="IPR017946">
    <property type="entry name" value="PLC-like_Pdiesterase_TIM-brl"/>
</dbReference>
<dbReference type="Pfam" id="PF00168">
    <property type="entry name" value="C2"/>
    <property type="match status" value="1"/>
</dbReference>
<feature type="domain" description="PI-PLC Y-box" evidence="9">
    <location>
        <begin position="387"/>
        <end position="456"/>
    </location>
</feature>
<dbReference type="Gene3D" id="2.60.40.150">
    <property type="entry name" value="C2 domain"/>
    <property type="match status" value="1"/>
</dbReference>
<dbReference type="InterPro" id="IPR000909">
    <property type="entry name" value="PLipase_C_PInositol-sp_X_dom"/>
</dbReference>
<evidence type="ECO:0000259" key="9">
    <source>
        <dbReference type="PROSITE" id="PS50008"/>
    </source>
</evidence>
<evidence type="ECO:0000313" key="10">
    <source>
        <dbReference type="EMBL" id="CAD8229359.1"/>
    </source>
</evidence>
<feature type="domain" description="C2" evidence="8">
    <location>
        <begin position="451"/>
        <end position="581"/>
    </location>
</feature>
<gene>
    <name evidence="10" type="ORF">MPUS1402_LOCUS1749</name>
</gene>
<comment type="catalytic activity">
    <reaction evidence="1 7">
        <text>a 1,2-diacyl-sn-glycero-3-phospho-(1D-myo-inositol-4,5-bisphosphate) + H2O = 1D-myo-inositol 1,4,5-trisphosphate + a 1,2-diacyl-sn-glycerol + H(+)</text>
        <dbReference type="Rhea" id="RHEA:33179"/>
        <dbReference type="ChEBI" id="CHEBI:15377"/>
        <dbReference type="ChEBI" id="CHEBI:15378"/>
        <dbReference type="ChEBI" id="CHEBI:17815"/>
        <dbReference type="ChEBI" id="CHEBI:58456"/>
        <dbReference type="ChEBI" id="CHEBI:203600"/>
        <dbReference type="EC" id="3.1.4.11"/>
    </reaction>
</comment>
<organism evidence="10">
    <name type="scientific">Micromonas pusilla</name>
    <name type="common">Picoplanktonic green alga</name>
    <name type="synonym">Chromulina pusilla</name>
    <dbReference type="NCBI Taxonomy" id="38833"/>
    <lineage>
        <taxon>Eukaryota</taxon>
        <taxon>Viridiplantae</taxon>
        <taxon>Chlorophyta</taxon>
        <taxon>Mamiellophyceae</taxon>
        <taxon>Mamiellales</taxon>
        <taxon>Mamiellaceae</taxon>
        <taxon>Micromonas</taxon>
    </lineage>
</organism>
<dbReference type="InterPro" id="IPR001711">
    <property type="entry name" value="PLipase_C_Pinositol-sp_Y"/>
</dbReference>
<dbReference type="GO" id="GO:0051209">
    <property type="term" value="P:release of sequestered calcium ion into cytosol"/>
    <property type="evidence" value="ECO:0007669"/>
    <property type="project" value="TreeGrafter"/>
</dbReference>
<keyword evidence="5 7" id="KW-0443">Lipid metabolism</keyword>
<accession>A0A7R9XVJ6</accession>
<evidence type="ECO:0000256" key="3">
    <source>
        <dbReference type="ARBA" id="ARBA00022801"/>
    </source>
</evidence>
<dbReference type="SUPFAM" id="SSF51695">
    <property type="entry name" value="PLC-like phosphodiesterases"/>
    <property type="match status" value="1"/>
</dbReference>
<dbReference type="GO" id="GO:0016042">
    <property type="term" value="P:lipid catabolic process"/>
    <property type="evidence" value="ECO:0007669"/>
    <property type="project" value="UniProtKB-KW"/>
</dbReference>
<dbReference type="InterPro" id="IPR001192">
    <property type="entry name" value="PI-PLC_fam"/>
</dbReference>
<sequence>MGVCFSSRGRSDSLNLRLDRILELKGLSCSGRLPQAFSPECDVAAIVFSGFFDETKRAISKESLKNFFRDSQKEKAPKFNRDAYDIEEALRDFVLTGDNLIIGKCVVDVSSMNEPLSHYFINSSHNTYLSGDQLFSRSLTFAIKRALLHGCRVIELDCYDGGREGPVVMHGITATQSITFRNALKTIKQDAHTTSEYPVIITMENHCSKLKRVELAKILLEELGDKLFIPLSLHLNQWPSPSELKGRILIRDKIGTKQEDKVREASGSPYLVRTQPIPICRRFVDNAEDIARFEISDDVTNREEPCEAFSYFNFKFMRSTNSYEPPTPSSEKVKQQVCNEMFKSLISIENIKIKVIKEALEIERVISCSWDELTLNNRKWALDKATMLDFTGRHLLRCYPNRRRVTSQNFDPSLAWSMGAQMVALNFQTNDLAMWLNRGKFVANGGCGFVRKPEYLIDPSVPAPSEPTRVLTITIIAGSGWEILEHRTHASAPQTYVRITIAGNVKDFKSCTSSVSTSHSRTSDAQPFFNETFEFHLIEPDLALVLFTVHDKSVKTPEMFLAQHCSPVNLLRSGTRISPLYSAEGTCLSRE</sequence>
<dbReference type="PANTHER" id="PTHR10336:SF36">
    <property type="entry name" value="1-PHOSPHATIDYLINOSITOL 4,5-BISPHOSPHATE PHOSPHODIESTERASE BETA-4"/>
    <property type="match status" value="1"/>
</dbReference>
<dbReference type="SMART" id="SM00239">
    <property type="entry name" value="C2"/>
    <property type="match status" value="1"/>
</dbReference>
<dbReference type="PROSITE" id="PS50007">
    <property type="entry name" value="PIPLC_X_DOMAIN"/>
    <property type="match status" value="1"/>
</dbReference>
<dbReference type="PROSITE" id="PS50008">
    <property type="entry name" value="PIPLC_Y_DOMAIN"/>
    <property type="match status" value="1"/>
</dbReference>
<evidence type="ECO:0000256" key="7">
    <source>
        <dbReference type="RuleBase" id="RU361133"/>
    </source>
</evidence>
<dbReference type="InterPro" id="IPR000008">
    <property type="entry name" value="C2_dom"/>
</dbReference>
<dbReference type="SMART" id="SM00148">
    <property type="entry name" value="PLCXc"/>
    <property type="match status" value="1"/>
</dbReference>
<dbReference type="PROSITE" id="PS50004">
    <property type="entry name" value="C2"/>
    <property type="match status" value="1"/>
</dbReference>
<dbReference type="CDD" id="cd00275">
    <property type="entry name" value="C2_PLC_like"/>
    <property type="match status" value="1"/>
</dbReference>
<reference evidence="10" key="1">
    <citation type="submission" date="2021-01" db="EMBL/GenBank/DDBJ databases">
        <authorList>
            <person name="Corre E."/>
            <person name="Pelletier E."/>
            <person name="Niang G."/>
            <person name="Scheremetjew M."/>
            <person name="Finn R."/>
            <person name="Kale V."/>
            <person name="Holt S."/>
            <person name="Cochrane G."/>
            <person name="Meng A."/>
            <person name="Brown T."/>
            <person name="Cohen L."/>
        </authorList>
    </citation>
    <scope>NUCLEOTIDE SEQUENCE</scope>
    <source>
        <strain evidence="10">RCC1614</strain>
    </source>
</reference>
<proteinExistence type="predicted"/>
<dbReference type="Pfam" id="PF00388">
    <property type="entry name" value="PI-PLC-X"/>
    <property type="match status" value="1"/>
</dbReference>
<dbReference type="EC" id="3.1.4.11" evidence="2 7"/>
<evidence type="ECO:0000256" key="5">
    <source>
        <dbReference type="ARBA" id="ARBA00023098"/>
    </source>
</evidence>
<dbReference type="PRINTS" id="PR00390">
    <property type="entry name" value="PHPHLIPASEC"/>
</dbReference>
<evidence type="ECO:0000256" key="1">
    <source>
        <dbReference type="ARBA" id="ARBA00001195"/>
    </source>
</evidence>
<keyword evidence="6" id="KW-0807">Transducer</keyword>
<dbReference type="AlphaFoldDB" id="A0A7R9XVJ6"/>
<dbReference type="SMART" id="SM00149">
    <property type="entry name" value="PLCYc"/>
    <property type="match status" value="1"/>
</dbReference>
<dbReference type="Gene3D" id="3.20.20.190">
    <property type="entry name" value="Phosphatidylinositol (PI) phosphodiesterase"/>
    <property type="match status" value="1"/>
</dbReference>
<evidence type="ECO:0000259" key="8">
    <source>
        <dbReference type="PROSITE" id="PS50004"/>
    </source>
</evidence>
<dbReference type="GO" id="GO:0004435">
    <property type="term" value="F:phosphatidylinositol-4,5-bisphosphate phospholipase C activity"/>
    <property type="evidence" value="ECO:0007669"/>
    <property type="project" value="UniProtKB-EC"/>
</dbReference>
<dbReference type="EMBL" id="HBDY01002297">
    <property type="protein sequence ID" value="CAD8229359.1"/>
    <property type="molecule type" value="Transcribed_RNA"/>
</dbReference>
<keyword evidence="4 7" id="KW-0442">Lipid degradation</keyword>
<protein>
    <recommendedName>
        <fullName evidence="2 7">Phosphoinositide phospholipase C</fullName>
        <ecNumber evidence="2 7">3.1.4.11</ecNumber>
    </recommendedName>
</protein>
<dbReference type="GO" id="GO:0048015">
    <property type="term" value="P:phosphatidylinositol-mediated signaling"/>
    <property type="evidence" value="ECO:0007669"/>
    <property type="project" value="TreeGrafter"/>
</dbReference>
<dbReference type="Pfam" id="PF00387">
    <property type="entry name" value="PI-PLC-Y"/>
    <property type="match status" value="1"/>
</dbReference>
<dbReference type="PANTHER" id="PTHR10336">
    <property type="entry name" value="PHOSPHOINOSITIDE-SPECIFIC PHOSPHOLIPASE C FAMILY PROTEIN"/>
    <property type="match status" value="1"/>
</dbReference>
<evidence type="ECO:0000256" key="6">
    <source>
        <dbReference type="ARBA" id="ARBA00023224"/>
    </source>
</evidence>
<name>A0A7R9XVJ6_MICPS</name>
<keyword evidence="3 7" id="KW-0378">Hydrolase</keyword>
<evidence type="ECO:0000256" key="2">
    <source>
        <dbReference type="ARBA" id="ARBA00012368"/>
    </source>
</evidence>